<dbReference type="PROSITE" id="PS00061">
    <property type="entry name" value="ADH_SHORT"/>
    <property type="match status" value="1"/>
</dbReference>
<dbReference type="InterPro" id="IPR036291">
    <property type="entry name" value="NAD(P)-bd_dom_sf"/>
</dbReference>
<keyword evidence="2" id="KW-0560">Oxidoreductase</keyword>
<dbReference type="EMBL" id="CM007650">
    <property type="protein sequence ID" value="ONM55485.1"/>
    <property type="molecule type" value="Genomic_DNA"/>
</dbReference>
<dbReference type="PANTHER" id="PTHR44229">
    <property type="entry name" value="15-HYDROXYPROSTAGLANDIN DEHYDROGENASE [NAD(+)]"/>
    <property type="match status" value="1"/>
</dbReference>
<gene>
    <name evidence="4" type="ORF">ZEAMMB73_Zm00001d020727</name>
</gene>
<evidence type="ECO:0000256" key="1">
    <source>
        <dbReference type="ARBA" id="ARBA00006484"/>
    </source>
</evidence>
<accession>A0A1D6I5V5</accession>
<dbReference type="GO" id="GO:0016491">
    <property type="term" value="F:oxidoreductase activity"/>
    <property type="evidence" value="ECO:0007669"/>
    <property type="project" value="UniProtKB-KW"/>
</dbReference>
<protein>
    <submittedName>
        <fullName evidence="4">ARP protein (REF)</fullName>
    </submittedName>
</protein>
<evidence type="ECO:0000256" key="3">
    <source>
        <dbReference type="RuleBase" id="RU000363"/>
    </source>
</evidence>
<dbReference type="PANTHER" id="PTHR44229:SF4">
    <property type="entry name" value="15-HYDROXYPROSTAGLANDIN DEHYDROGENASE [NAD(+)]"/>
    <property type="match status" value="1"/>
</dbReference>
<dbReference type="Gene3D" id="3.40.50.720">
    <property type="entry name" value="NAD(P)-binding Rossmann-like Domain"/>
    <property type="match status" value="1"/>
</dbReference>
<comment type="similarity">
    <text evidence="1 3">Belongs to the short-chain dehydrogenases/reductases (SDR) family.</text>
</comment>
<sequence>MELKPGMSALVTGGASGIGKALCIAFARRGLFVTVVDFSEENGREVATLVQKENSKFHGDLRIPSSIFVKCDVSNADNLAACFEKHVQTYNGLDICINCAGIANKTLVYDDTSDGTRTWRHAVNVNLVAVIDGTRIASQIMRNQKKPGVIINIGSAAGLYPMFLDPVYSAAKGGVVMFTRSLSPLKRHGVRVNVLCPEFVQTNMAEQMSRKVIDSSGGYLEMEDVVNGTPFL</sequence>
<dbReference type="InterPro" id="IPR002347">
    <property type="entry name" value="SDR_fam"/>
</dbReference>
<evidence type="ECO:0000313" key="4">
    <source>
        <dbReference type="EMBL" id="ONM55485.1"/>
    </source>
</evidence>
<reference evidence="4" key="1">
    <citation type="submission" date="2015-12" db="EMBL/GenBank/DDBJ databases">
        <title>Update maize B73 reference genome by single molecule sequencing technologies.</title>
        <authorList>
            <consortium name="Maize Genome Sequencing Project"/>
            <person name="Ware D."/>
        </authorList>
    </citation>
    <scope>NUCLEOTIDE SEQUENCE [LARGE SCALE GENOMIC DNA]</scope>
    <source>
        <tissue evidence="4">Seedling</tissue>
    </source>
</reference>
<dbReference type="PRINTS" id="PR00081">
    <property type="entry name" value="GDHRDH"/>
</dbReference>
<dbReference type="PRINTS" id="PR00080">
    <property type="entry name" value="SDRFAMILY"/>
</dbReference>
<dbReference type="SUPFAM" id="SSF51735">
    <property type="entry name" value="NAD(P)-binding Rossmann-fold domains"/>
    <property type="match status" value="1"/>
</dbReference>
<dbReference type="Pfam" id="PF00106">
    <property type="entry name" value="adh_short"/>
    <property type="match status" value="1"/>
</dbReference>
<dbReference type="AlphaFoldDB" id="A0A1D6I5V5"/>
<organism evidence="4">
    <name type="scientific">Zea mays</name>
    <name type="common">Maize</name>
    <dbReference type="NCBI Taxonomy" id="4577"/>
    <lineage>
        <taxon>Eukaryota</taxon>
        <taxon>Viridiplantae</taxon>
        <taxon>Streptophyta</taxon>
        <taxon>Embryophyta</taxon>
        <taxon>Tracheophyta</taxon>
        <taxon>Spermatophyta</taxon>
        <taxon>Magnoliopsida</taxon>
        <taxon>Liliopsida</taxon>
        <taxon>Poales</taxon>
        <taxon>Poaceae</taxon>
        <taxon>PACMAD clade</taxon>
        <taxon>Panicoideae</taxon>
        <taxon>Andropogonodae</taxon>
        <taxon>Andropogoneae</taxon>
        <taxon>Tripsacinae</taxon>
        <taxon>Zea</taxon>
    </lineage>
</organism>
<evidence type="ECO:0000256" key="2">
    <source>
        <dbReference type="ARBA" id="ARBA00023002"/>
    </source>
</evidence>
<name>A0A1D6I5V5_MAIZE</name>
<dbReference type="InterPro" id="IPR020904">
    <property type="entry name" value="Sc_DH/Rdtase_CS"/>
</dbReference>
<proteinExistence type="inferred from homology"/>
<dbReference type="OMA" id="SCKYHEF"/>